<evidence type="ECO:0000313" key="3">
    <source>
        <dbReference type="EMBL" id="EGT39931.1"/>
    </source>
</evidence>
<sequence>MSSQALIKPSAWLSGESLNLMSFIAKKSKTAQTPLRITKLCEEFIEEYGSQSLRSTLDQRLRVSLRSRIPEIEGLDTETKARMMFLLSGTVDSVFLKELQTAGVVELDERSRITRFQKHNGEVVCSGKHLDHGAERDVGKDDEIIEFLSKISDQNPQPISLAEFARRYKADTKCPLSETTIAARLRKYATVEVDEDKRITAYKANNHSLELKGKPQRRSGVSSSGTSRARSPVSASGDSTRPSSRSARSATKAPIRTCLYKTPEPVPRKQPRVVPPTFRLAGFTKDPDSGSTSPPPDEQSSASSWHSMEVEYGNPTGTSRETQLKLEPVNAQIKKEYISPPRRNRMSIIENEMKVPEERVSRMSVQGSQRSTTTTSSRMIPSSNEEASSKVYLLMLRSIVRSLDSFILAEVNGQIEQAIETVGEKKVLITDLLAVLKSGLLVFKKSAKTEEITEDSTSLKEFLLILRSGLFTQRTAILDDFQMELKEVIDELQAKDKALSIQCIRSVLETLLLIINA</sequence>
<dbReference type="STRING" id="135651.G0NY38"/>
<feature type="domain" description="SPK" evidence="2">
    <location>
        <begin position="16"/>
        <end position="127"/>
    </location>
</feature>
<dbReference type="Proteomes" id="UP000008068">
    <property type="component" value="Unassembled WGS sequence"/>
</dbReference>
<dbReference type="OMA" id="IDSTEHA"/>
<gene>
    <name evidence="3" type="ORF">CAEBREN_00763</name>
</gene>
<evidence type="ECO:0000259" key="2">
    <source>
        <dbReference type="SMART" id="SM00583"/>
    </source>
</evidence>
<dbReference type="SMART" id="SM00583">
    <property type="entry name" value="SPK"/>
    <property type="match status" value="1"/>
</dbReference>
<reference evidence="4" key="1">
    <citation type="submission" date="2011-07" db="EMBL/GenBank/DDBJ databases">
        <authorList>
            <consortium name="Caenorhabditis brenneri Sequencing and Analysis Consortium"/>
            <person name="Wilson R.K."/>
        </authorList>
    </citation>
    <scope>NUCLEOTIDE SEQUENCE [LARGE SCALE GENOMIC DNA]</scope>
    <source>
        <strain evidence="4">PB2801</strain>
    </source>
</reference>
<dbReference type="FunCoup" id="G0NY38">
    <property type="interactions" value="1584"/>
</dbReference>
<proteinExistence type="predicted"/>
<feature type="compositionally biased region" description="Low complexity" evidence="1">
    <location>
        <begin position="368"/>
        <end position="378"/>
    </location>
</feature>
<organism evidence="4">
    <name type="scientific">Caenorhabditis brenneri</name>
    <name type="common">Nematode worm</name>
    <dbReference type="NCBI Taxonomy" id="135651"/>
    <lineage>
        <taxon>Eukaryota</taxon>
        <taxon>Metazoa</taxon>
        <taxon>Ecdysozoa</taxon>
        <taxon>Nematoda</taxon>
        <taxon>Chromadorea</taxon>
        <taxon>Rhabditida</taxon>
        <taxon>Rhabditina</taxon>
        <taxon>Rhabditomorpha</taxon>
        <taxon>Rhabditoidea</taxon>
        <taxon>Rhabditidae</taxon>
        <taxon>Peloderinae</taxon>
        <taxon>Caenorhabditis</taxon>
    </lineage>
</organism>
<dbReference type="InterPro" id="IPR053315">
    <property type="entry name" value="Peptidase_C14A"/>
</dbReference>
<accession>G0NY38</accession>
<keyword evidence="4" id="KW-1185">Reference proteome</keyword>
<dbReference type="Pfam" id="PF04435">
    <property type="entry name" value="SPK"/>
    <property type="match status" value="2"/>
</dbReference>
<feature type="region of interest" description="Disordered" evidence="1">
    <location>
        <begin position="357"/>
        <end position="382"/>
    </location>
</feature>
<evidence type="ECO:0000313" key="4">
    <source>
        <dbReference type="Proteomes" id="UP000008068"/>
    </source>
</evidence>
<name>G0NY38_CAEBE</name>
<dbReference type="PANTHER" id="PTHR23362:SF8">
    <property type="entry name" value="SPK DOMAIN-CONTAINING PROTEIN"/>
    <property type="match status" value="1"/>
</dbReference>
<dbReference type="InterPro" id="IPR006570">
    <property type="entry name" value="SPK_dom"/>
</dbReference>
<dbReference type="EMBL" id="GL379976">
    <property type="protein sequence ID" value="EGT39931.1"/>
    <property type="molecule type" value="Genomic_DNA"/>
</dbReference>
<dbReference type="OrthoDB" id="5911650at2759"/>
<dbReference type="InParanoid" id="G0NY38"/>
<feature type="compositionally biased region" description="Low complexity" evidence="1">
    <location>
        <begin position="218"/>
        <end position="254"/>
    </location>
</feature>
<dbReference type="HOGENOM" id="CLU_012177_1_0_1"/>
<protein>
    <recommendedName>
        <fullName evidence="2">SPK domain-containing protein</fullName>
    </recommendedName>
</protein>
<dbReference type="AlphaFoldDB" id="G0NY38"/>
<dbReference type="PANTHER" id="PTHR23362">
    <property type="entry name" value="L-PLASTIN-RELATED"/>
    <property type="match status" value="1"/>
</dbReference>
<feature type="region of interest" description="Disordered" evidence="1">
    <location>
        <begin position="207"/>
        <end position="321"/>
    </location>
</feature>
<evidence type="ECO:0000256" key="1">
    <source>
        <dbReference type="SAM" id="MobiDB-lite"/>
    </source>
</evidence>